<reference evidence="8" key="1">
    <citation type="submission" date="2016-10" db="EMBL/GenBank/DDBJ databases">
        <authorList>
            <person name="Varghese N."/>
            <person name="Submissions S."/>
        </authorList>
    </citation>
    <scope>NUCLEOTIDE SEQUENCE [LARGE SCALE GENOMIC DNA]</scope>
    <source>
        <strain evidence="8">DSM 27839</strain>
    </source>
</reference>
<evidence type="ECO:0000313" key="8">
    <source>
        <dbReference type="Proteomes" id="UP000183400"/>
    </source>
</evidence>
<comment type="similarity">
    <text evidence="1">Belongs to the carbohydrate kinase PfkB family.</text>
</comment>
<dbReference type="GO" id="GO:0016301">
    <property type="term" value="F:kinase activity"/>
    <property type="evidence" value="ECO:0007669"/>
    <property type="project" value="UniProtKB-KW"/>
</dbReference>
<dbReference type="EMBL" id="FNNP01000010">
    <property type="protein sequence ID" value="SDX74164.1"/>
    <property type="molecule type" value="Genomic_DNA"/>
</dbReference>
<keyword evidence="2" id="KW-0808">Transferase</keyword>
<gene>
    <name evidence="7" type="ORF">SAMN05444358_11074</name>
</gene>
<keyword evidence="3" id="KW-0547">Nucleotide-binding</keyword>
<evidence type="ECO:0000256" key="5">
    <source>
        <dbReference type="ARBA" id="ARBA00022840"/>
    </source>
</evidence>
<organism evidence="7 8">
    <name type="scientific">Ruegeria halocynthiae</name>
    <dbReference type="NCBI Taxonomy" id="985054"/>
    <lineage>
        <taxon>Bacteria</taxon>
        <taxon>Pseudomonadati</taxon>
        <taxon>Pseudomonadota</taxon>
        <taxon>Alphaproteobacteria</taxon>
        <taxon>Rhodobacterales</taxon>
        <taxon>Roseobacteraceae</taxon>
        <taxon>Ruegeria</taxon>
    </lineage>
</organism>
<keyword evidence="4 7" id="KW-0418">Kinase</keyword>
<name>A0A1H3E8B8_9RHOB</name>
<dbReference type="RefSeq" id="WP_074738672.1">
    <property type="nucleotide sequence ID" value="NZ_FNNP01000010.1"/>
</dbReference>
<sequence length="308" mass="32491">MILCCGEALIDMIAEPTVSGEKGFVPHSGGAIFNTAVALGRLGIQVGLLSGLSTDMFGEQLIAALQISHVATTHVIRTDRPTTLAFVQLNHGHATYSFVDENSAGRMLRPDDMPDQLPGVSALYLGGISLACEPCADAYAALLDRHGSDRAVIIDPNIRPGFIKDQTRYRTRLNRMIAQAEIIKVSDEDLDWIIPGPECHAEKIPLLLRAGPAVVIVTRGSDGATGYLTDGTEVSVPVQKVDVVDTVGAGDTFNAGVLAALDQGGHLNKSALRTLSAGNLRAALELGVKVAAVTVSRAGANPPWKQEL</sequence>
<evidence type="ECO:0000313" key="7">
    <source>
        <dbReference type="EMBL" id="SDX74164.1"/>
    </source>
</evidence>
<evidence type="ECO:0000256" key="2">
    <source>
        <dbReference type="ARBA" id="ARBA00022679"/>
    </source>
</evidence>
<accession>A0A1H3E8B8</accession>
<dbReference type="Gene3D" id="3.40.1190.20">
    <property type="match status" value="1"/>
</dbReference>
<proteinExistence type="inferred from homology"/>
<dbReference type="PANTHER" id="PTHR43085:SF1">
    <property type="entry name" value="PSEUDOURIDINE KINASE-RELATED"/>
    <property type="match status" value="1"/>
</dbReference>
<keyword evidence="8" id="KW-1185">Reference proteome</keyword>
<dbReference type="OrthoDB" id="9795789at2"/>
<dbReference type="Proteomes" id="UP000183400">
    <property type="component" value="Unassembled WGS sequence"/>
</dbReference>
<dbReference type="InterPro" id="IPR029056">
    <property type="entry name" value="Ribokinase-like"/>
</dbReference>
<dbReference type="SUPFAM" id="SSF53613">
    <property type="entry name" value="Ribokinase-like"/>
    <property type="match status" value="1"/>
</dbReference>
<feature type="domain" description="Carbohydrate kinase PfkB" evidence="6">
    <location>
        <begin position="2"/>
        <end position="304"/>
    </location>
</feature>
<dbReference type="InterPro" id="IPR011611">
    <property type="entry name" value="PfkB_dom"/>
</dbReference>
<protein>
    <submittedName>
        <fullName evidence="7">Fructokinase</fullName>
    </submittedName>
</protein>
<dbReference type="Pfam" id="PF00294">
    <property type="entry name" value="PfkB"/>
    <property type="match status" value="1"/>
</dbReference>
<dbReference type="PROSITE" id="PS00584">
    <property type="entry name" value="PFKB_KINASES_2"/>
    <property type="match status" value="1"/>
</dbReference>
<keyword evidence="5" id="KW-0067">ATP-binding</keyword>
<dbReference type="GO" id="GO:0005524">
    <property type="term" value="F:ATP binding"/>
    <property type="evidence" value="ECO:0007669"/>
    <property type="project" value="UniProtKB-KW"/>
</dbReference>
<dbReference type="CDD" id="cd01167">
    <property type="entry name" value="bac_FRK"/>
    <property type="match status" value="1"/>
</dbReference>
<evidence type="ECO:0000256" key="4">
    <source>
        <dbReference type="ARBA" id="ARBA00022777"/>
    </source>
</evidence>
<evidence type="ECO:0000256" key="1">
    <source>
        <dbReference type="ARBA" id="ARBA00010688"/>
    </source>
</evidence>
<dbReference type="PANTHER" id="PTHR43085">
    <property type="entry name" value="HEXOKINASE FAMILY MEMBER"/>
    <property type="match status" value="1"/>
</dbReference>
<dbReference type="InterPro" id="IPR050306">
    <property type="entry name" value="PfkB_Carbo_kinase"/>
</dbReference>
<dbReference type="InterPro" id="IPR002173">
    <property type="entry name" value="Carboh/pur_kinase_PfkB_CS"/>
</dbReference>
<dbReference type="STRING" id="985054.SAMN05444358_11074"/>
<evidence type="ECO:0000259" key="6">
    <source>
        <dbReference type="Pfam" id="PF00294"/>
    </source>
</evidence>
<dbReference type="AlphaFoldDB" id="A0A1H3E8B8"/>
<evidence type="ECO:0000256" key="3">
    <source>
        <dbReference type="ARBA" id="ARBA00022741"/>
    </source>
</evidence>